<dbReference type="EMBL" id="JACCQJ010000002">
    <property type="protein sequence ID" value="MBG0769340.1"/>
    <property type="molecule type" value="Genomic_DNA"/>
</dbReference>
<gene>
    <name evidence="1" type="ORF">H0S71_05515</name>
</gene>
<comment type="caution">
    <text evidence="1">The sequence shown here is derived from an EMBL/GenBank/DDBJ whole genome shotgun (WGS) entry which is preliminary data.</text>
</comment>
<dbReference type="RefSeq" id="WP_278492030.1">
    <property type="nucleotide sequence ID" value="NZ_JACCQJ010000002.1"/>
</dbReference>
<protein>
    <submittedName>
        <fullName evidence="1">Uncharacterized protein</fullName>
    </submittedName>
</protein>
<organism evidence="1 2">
    <name type="scientific">Methanococcus maripaludis</name>
    <name type="common">Methanococcus deltae</name>
    <dbReference type="NCBI Taxonomy" id="39152"/>
    <lineage>
        <taxon>Archaea</taxon>
        <taxon>Methanobacteriati</taxon>
        <taxon>Methanobacteriota</taxon>
        <taxon>Methanomada group</taxon>
        <taxon>Methanococci</taxon>
        <taxon>Methanococcales</taxon>
        <taxon>Methanococcaceae</taxon>
        <taxon>Methanococcus</taxon>
    </lineage>
</organism>
<reference evidence="1" key="1">
    <citation type="submission" date="2020-07" db="EMBL/GenBank/DDBJ databases">
        <title>Severe corrosion of carbon steel in oil field produced water can be linked to methanogenic archaea containing a special type of NiFe hydrogenase.</title>
        <authorList>
            <person name="Lahme S."/>
            <person name="Mand J."/>
            <person name="Longwell J."/>
            <person name="Smith R."/>
            <person name="Enning D."/>
        </authorList>
    </citation>
    <scope>NUCLEOTIDE SEQUENCE</scope>
    <source>
        <strain evidence="1">MIC098Bin5</strain>
    </source>
</reference>
<evidence type="ECO:0000313" key="2">
    <source>
        <dbReference type="Proteomes" id="UP000714405"/>
    </source>
</evidence>
<proteinExistence type="predicted"/>
<name>A0A8T3W7W2_METMI</name>
<evidence type="ECO:0000313" key="1">
    <source>
        <dbReference type="EMBL" id="MBG0769340.1"/>
    </source>
</evidence>
<sequence length="180" mass="20904">MDFDPQEFGNIAQYLRDNRDNIENTSKECVNRVIVGRLYYSVFLILRKTIDEELSDKYSGLTQTEKFIDSLYGGSVHNSLLDFLEDIKTLDIDQNLQTGVRILYNSVDLLKEYRVAADYTLSSPPEIKRNGGKEKVFFDKDNSISLPERKFKNIIDNMGKLVEILRNNHDQISDILINWN</sequence>
<accession>A0A8T3W7W2</accession>
<dbReference type="Proteomes" id="UP000714405">
    <property type="component" value="Unassembled WGS sequence"/>
</dbReference>
<dbReference type="AlphaFoldDB" id="A0A8T3W7W2"/>